<keyword evidence="3" id="KW-0732">Signal</keyword>
<dbReference type="GO" id="GO:0006508">
    <property type="term" value="P:proteolysis"/>
    <property type="evidence" value="ECO:0007669"/>
    <property type="project" value="UniProtKB-KW"/>
</dbReference>
<dbReference type="InterPro" id="IPR039417">
    <property type="entry name" value="Peptidase_C1A_papain-like"/>
</dbReference>
<feature type="domain" description="Peptidase C1A papain C-terminal" evidence="8">
    <location>
        <begin position="163"/>
        <end position="383"/>
    </location>
</feature>
<evidence type="ECO:0000313" key="11">
    <source>
        <dbReference type="Proteomes" id="UP001152523"/>
    </source>
</evidence>
<dbReference type="CDD" id="cd02248">
    <property type="entry name" value="Peptidase_C1A"/>
    <property type="match status" value="1"/>
</dbReference>
<evidence type="ECO:0000256" key="1">
    <source>
        <dbReference type="ARBA" id="ARBA00008455"/>
    </source>
</evidence>
<dbReference type="InterPro" id="IPR000169">
    <property type="entry name" value="Pept_cys_AS"/>
</dbReference>
<dbReference type="PROSITE" id="PS00640">
    <property type="entry name" value="THIOL_PROTEASE_ASN"/>
    <property type="match status" value="1"/>
</dbReference>
<comment type="caution">
    <text evidence="10">The sequence shown here is derived from an EMBL/GenBank/DDBJ whole genome shotgun (WGS) entry which is preliminary data.</text>
</comment>
<keyword evidence="4" id="KW-0378">Hydrolase</keyword>
<feature type="domain" description="Cathepsin propeptide inhibitor" evidence="9">
    <location>
        <begin position="69"/>
        <end position="126"/>
    </location>
</feature>
<evidence type="ECO:0000256" key="3">
    <source>
        <dbReference type="ARBA" id="ARBA00022729"/>
    </source>
</evidence>
<feature type="transmembrane region" description="Helical" evidence="7">
    <location>
        <begin position="28"/>
        <end position="46"/>
    </location>
</feature>
<dbReference type="InterPro" id="IPR038765">
    <property type="entry name" value="Papain-like_cys_pep_sf"/>
</dbReference>
<gene>
    <name evidence="10" type="ORF">CEPIT_LOCUS20378</name>
</gene>
<dbReference type="PANTHER" id="PTHR12411">
    <property type="entry name" value="CYSTEINE PROTEASE FAMILY C1-RELATED"/>
    <property type="match status" value="1"/>
</dbReference>
<name>A0AAV0E063_9ASTE</name>
<evidence type="ECO:0000313" key="10">
    <source>
        <dbReference type="EMBL" id="CAH9113611.1"/>
    </source>
</evidence>
<dbReference type="InterPro" id="IPR025661">
    <property type="entry name" value="Pept_asp_AS"/>
</dbReference>
<evidence type="ECO:0000256" key="4">
    <source>
        <dbReference type="ARBA" id="ARBA00022801"/>
    </source>
</evidence>
<accession>A0AAV0E063</accession>
<dbReference type="Gene3D" id="3.90.70.10">
    <property type="entry name" value="Cysteine proteinases"/>
    <property type="match status" value="1"/>
</dbReference>
<keyword evidence="7" id="KW-0472">Membrane</keyword>
<evidence type="ECO:0000259" key="9">
    <source>
        <dbReference type="SMART" id="SM00848"/>
    </source>
</evidence>
<evidence type="ECO:0008006" key="12">
    <source>
        <dbReference type="Google" id="ProtNLM"/>
    </source>
</evidence>
<dbReference type="SUPFAM" id="SSF54001">
    <property type="entry name" value="Cysteine proteinases"/>
    <property type="match status" value="1"/>
</dbReference>
<dbReference type="EMBL" id="CAMAPF010000210">
    <property type="protein sequence ID" value="CAH9113611.1"/>
    <property type="molecule type" value="Genomic_DNA"/>
</dbReference>
<dbReference type="InterPro" id="IPR013201">
    <property type="entry name" value="Prot_inhib_I29"/>
</dbReference>
<dbReference type="PROSITE" id="PS00139">
    <property type="entry name" value="THIOL_PROTEASE_CYS"/>
    <property type="match status" value="1"/>
</dbReference>
<dbReference type="InterPro" id="IPR025660">
    <property type="entry name" value="Pept_his_AS"/>
</dbReference>
<organism evidence="10 11">
    <name type="scientific">Cuscuta epithymum</name>
    <dbReference type="NCBI Taxonomy" id="186058"/>
    <lineage>
        <taxon>Eukaryota</taxon>
        <taxon>Viridiplantae</taxon>
        <taxon>Streptophyta</taxon>
        <taxon>Embryophyta</taxon>
        <taxon>Tracheophyta</taxon>
        <taxon>Spermatophyta</taxon>
        <taxon>Magnoliopsida</taxon>
        <taxon>eudicotyledons</taxon>
        <taxon>Gunneridae</taxon>
        <taxon>Pentapetalae</taxon>
        <taxon>asterids</taxon>
        <taxon>lamiids</taxon>
        <taxon>Solanales</taxon>
        <taxon>Convolvulaceae</taxon>
        <taxon>Cuscuteae</taxon>
        <taxon>Cuscuta</taxon>
        <taxon>Cuscuta subgen. Cuscuta</taxon>
    </lineage>
</organism>
<evidence type="ECO:0000256" key="2">
    <source>
        <dbReference type="ARBA" id="ARBA00022670"/>
    </source>
</evidence>
<sequence>MHACRFIISHLTPIDLVCLKPLTARSDLMEYMILASSLLILLVTWACTATATATAPAPAVEELPVAEHFERWMIRHERSYKDDLEKAKRFEIFKKNKEYVESFNRAENRSYRLGFNAFSDMTDEEFTAKYFKNCSRGPGPQRRRRHAPPEPPLFQENVSLEQLPPSVDWREQGAVTDVKDQGGCGCCWAFAAVAAMEGLNKIRSEILLDLSEQQLLDCDTDSFGCAGGSVMYAFEYAVEKGGLAMEIDYPYVGVQQTCRDADVDTFAGISGYRVVPWNSETALRSAVAKQPVTIVVSYSAGFVPSFKNYDGGVFVPGPSGDCGTGVDHAMVVVGYDTVVPFVPFWIVKNSWGSNWGEDGYIRIAREGGLSGPCSMYQEAIFPVTS</sequence>
<evidence type="ECO:0000259" key="8">
    <source>
        <dbReference type="SMART" id="SM00645"/>
    </source>
</evidence>
<protein>
    <recommendedName>
        <fullName evidence="12">Cysteine protease</fullName>
    </recommendedName>
</protein>
<dbReference type="SMART" id="SM00848">
    <property type="entry name" value="Inhibitor_I29"/>
    <property type="match status" value="1"/>
</dbReference>
<keyword evidence="5" id="KW-0788">Thiol protease</keyword>
<keyword evidence="7" id="KW-1133">Transmembrane helix</keyword>
<reference evidence="10" key="1">
    <citation type="submission" date="2022-07" db="EMBL/GenBank/DDBJ databases">
        <authorList>
            <person name="Macas J."/>
            <person name="Novak P."/>
            <person name="Neumann P."/>
        </authorList>
    </citation>
    <scope>NUCLEOTIDE SEQUENCE</scope>
</reference>
<dbReference type="GO" id="GO:0008234">
    <property type="term" value="F:cysteine-type peptidase activity"/>
    <property type="evidence" value="ECO:0007669"/>
    <property type="project" value="UniProtKB-KW"/>
</dbReference>
<keyword evidence="6" id="KW-1015">Disulfide bond</keyword>
<dbReference type="PRINTS" id="PR00705">
    <property type="entry name" value="PAPAIN"/>
</dbReference>
<evidence type="ECO:0000256" key="7">
    <source>
        <dbReference type="SAM" id="Phobius"/>
    </source>
</evidence>
<dbReference type="Pfam" id="PF08246">
    <property type="entry name" value="Inhibitor_I29"/>
    <property type="match status" value="1"/>
</dbReference>
<dbReference type="InterPro" id="IPR013128">
    <property type="entry name" value="Peptidase_C1A"/>
</dbReference>
<keyword evidence="2" id="KW-0645">Protease</keyword>
<dbReference type="AlphaFoldDB" id="A0AAV0E063"/>
<dbReference type="InterPro" id="IPR000668">
    <property type="entry name" value="Peptidase_C1A_C"/>
</dbReference>
<keyword evidence="7" id="KW-0812">Transmembrane</keyword>
<dbReference type="Proteomes" id="UP001152523">
    <property type="component" value="Unassembled WGS sequence"/>
</dbReference>
<evidence type="ECO:0000256" key="6">
    <source>
        <dbReference type="ARBA" id="ARBA00023157"/>
    </source>
</evidence>
<comment type="similarity">
    <text evidence="1">Belongs to the peptidase C1 family.</text>
</comment>
<dbReference type="FunFam" id="3.90.70.10:FF:000067">
    <property type="entry name" value="Senescence-specific cysteine protease"/>
    <property type="match status" value="1"/>
</dbReference>
<evidence type="ECO:0000256" key="5">
    <source>
        <dbReference type="ARBA" id="ARBA00022807"/>
    </source>
</evidence>
<dbReference type="Pfam" id="PF00112">
    <property type="entry name" value="Peptidase_C1"/>
    <property type="match status" value="1"/>
</dbReference>
<keyword evidence="11" id="KW-1185">Reference proteome</keyword>
<dbReference type="SMART" id="SM00645">
    <property type="entry name" value="Pept_C1"/>
    <property type="match status" value="1"/>
</dbReference>
<dbReference type="PROSITE" id="PS00639">
    <property type="entry name" value="THIOL_PROTEASE_HIS"/>
    <property type="match status" value="1"/>
</dbReference>
<proteinExistence type="inferred from homology"/>